<name>A0A656QTU6_9BURK</name>
<keyword evidence="11" id="KW-1185">Reference proteome</keyword>
<feature type="domain" description="Lipase-like C-terminal" evidence="9">
    <location>
        <begin position="38"/>
        <end position="391"/>
    </location>
</feature>
<dbReference type="SUPFAM" id="SSF53474">
    <property type="entry name" value="alpha/beta-Hydrolases"/>
    <property type="match status" value="1"/>
</dbReference>
<sequence>MTEAPPTKGQQAGAHSSHKNAEAKTQKSRVAANGKSGNNFPNVLVHGFCGWGRETLTSKIYHYFGGTGDIQEYLNNRGYQTFTAAVGPLSSNWDRACELYYFLKGGVVDYGAVHSARYGHERYGRSYPGVFPEWSEQHKVHLIGHSMGGPTIRTLVQLLEHGDPDEIAFAPSSREAGTSELFKGGKQWVHSITSIAGVNNGTPVADDLGEPMSDLLLSLASLCGADNRDLLFDFDLKQWGIHREKGEDLVEYAKKIMLSKAWKTTDSAIYDLSFAAARLQNIWVKTSPHTYYASYCADGTVPGLADTRVPMSNMNPLLLGGGAALGLNERDLAGGFLNWRPNDGCVPVPSAQYPIGHAHEFVGDNPAHPPKKGVWYVHPPIAGVDHIGIVQPVGSTTLEWLEEFFGKIAAYNKALPI</sequence>
<dbReference type="InterPro" id="IPR029058">
    <property type="entry name" value="AB_hydrolase_fold"/>
</dbReference>
<gene>
    <name evidence="10" type="ORF">BG60_14255</name>
</gene>
<comment type="caution">
    <text evidence="10">The sequence shown here is derived from an EMBL/GenBank/DDBJ whole genome shotgun (WGS) entry which is preliminary data.</text>
</comment>
<feature type="region of interest" description="Disordered" evidence="8">
    <location>
        <begin position="1"/>
        <end position="35"/>
    </location>
</feature>
<reference evidence="10 11" key="1">
    <citation type="submission" date="2014-03" db="EMBL/GenBank/DDBJ databases">
        <title>Draft Genome Sequences of Four Burkholderia Strains.</title>
        <authorList>
            <person name="Liu X.Y."/>
            <person name="Li C.X."/>
            <person name="Xu J.H."/>
        </authorList>
    </citation>
    <scope>NUCLEOTIDE SEQUENCE [LARGE SCALE GENOMIC DNA]</scope>
    <source>
        <strain evidence="10 11">OP-1</strain>
    </source>
</reference>
<dbReference type="PANTHER" id="PTHR34043">
    <property type="entry name" value="ALPHA/BETA-HYDROLASES SUPERFAMILY PROTEIN"/>
    <property type="match status" value="1"/>
</dbReference>
<dbReference type="Gene3D" id="3.40.50.1820">
    <property type="entry name" value="alpha/beta hydrolase"/>
    <property type="match status" value="1"/>
</dbReference>
<evidence type="ECO:0000256" key="7">
    <source>
        <dbReference type="ARBA" id="ARBA00023098"/>
    </source>
</evidence>
<evidence type="ECO:0000256" key="1">
    <source>
        <dbReference type="ARBA" id="ARBA00001024"/>
    </source>
</evidence>
<evidence type="ECO:0000256" key="5">
    <source>
        <dbReference type="ARBA" id="ARBA00022729"/>
    </source>
</evidence>
<dbReference type="GO" id="GO:0004806">
    <property type="term" value="F:triacylglycerol lipase activity"/>
    <property type="evidence" value="ECO:0007669"/>
    <property type="project" value="UniProtKB-EC"/>
</dbReference>
<dbReference type="AlphaFoldDB" id="A0A656QTU6"/>
<keyword evidence="5" id="KW-0732">Signal</keyword>
<keyword evidence="4" id="KW-0964">Secreted</keyword>
<accession>A0A656QTU6</accession>
<evidence type="ECO:0000313" key="11">
    <source>
        <dbReference type="Proteomes" id="UP000027451"/>
    </source>
</evidence>
<evidence type="ECO:0000259" key="9">
    <source>
        <dbReference type="Pfam" id="PF24708"/>
    </source>
</evidence>
<dbReference type="Pfam" id="PF24708">
    <property type="entry name" value="Lip_C"/>
    <property type="match status" value="1"/>
</dbReference>
<dbReference type="GO" id="GO:0005576">
    <property type="term" value="C:extracellular region"/>
    <property type="evidence" value="ECO:0007669"/>
    <property type="project" value="UniProtKB-SubCell"/>
</dbReference>
<comment type="catalytic activity">
    <reaction evidence="1">
        <text>a triacylglycerol + H2O = a diacylglycerol + a fatty acid + H(+)</text>
        <dbReference type="Rhea" id="RHEA:12044"/>
        <dbReference type="ChEBI" id="CHEBI:15377"/>
        <dbReference type="ChEBI" id="CHEBI:15378"/>
        <dbReference type="ChEBI" id="CHEBI:17855"/>
        <dbReference type="ChEBI" id="CHEBI:18035"/>
        <dbReference type="ChEBI" id="CHEBI:28868"/>
        <dbReference type="EC" id="3.1.1.3"/>
    </reaction>
</comment>
<proteinExistence type="predicted"/>
<dbReference type="EMBL" id="JFHD01000002">
    <property type="protein sequence ID" value="KDR33219.1"/>
    <property type="molecule type" value="Genomic_DNA"/>
</dbReference>
<dbReference type="GO" id="GO:0006629">
    <property type="term" value="P:lipid metabolic process"/>
    <property type="evidence" value="ECO:0007669"/>
    <property type="project" value="UniProtKB-KW"/>
</dbReference>
<evidence type="ECO:0000256" key="3">
    <source>
        <dbReference type="ARBA" id="ARBA00013279"/>
    </source>
</evidence>
<organism evidence="10 11">
    <name type="scientific">Caballeronia zhejiangensis</name>
    <dbReference type="NCBI Taxonomy" id="871203"/>
    <lineage>
        <taxon>Bacteria</taxon>
        <taxon>Pseudomonadati</taxon>
        <taxon>Pseudomonadota</taxon>
        <taxon>Betaproteobacteria</taxon>
        <taxon>Burkholderiales</taxon>
        <taxon>Burkholderiaceae</taxon>
        <taxon>Caballeronia</taxon>
    </lineage>
</organism>
<comment type="subcellular location">
    <subcellularLocation>
        <location evidence="2">Secreted</location>
    </subcellularLocation>
</comment>
<evidence type="ECO:0000256" key="6">
    <source>
        <dbReference type="ARBA" id="ARBA00022801"/>
    </source>
</evidence>
<evidence type="ECO:0000256" key="2">
    <source>
        <dbReference type="ARBA" id="ARBA00004613"/>
    </source>
</evidence>
<protein>
    <recommendedName>
        <fullName evidence="3">triacylglycerol lipase</fullName>
        <ecNumber evidence="3">3.1.1.3</ecNumber>
    </recommendedName>
</protein>
<evidence type="ECO:0000256" key="4">
    <source>
        <dbReference type="ARBA" id="ARBA00022525"/>
    </source>
</evidence>
<dbReference type="InterPro" id="IPR056304">
    <property type="entry name" value="Lip-like_C"/>
</dbReference>
<dbReference type="PANTHER" id="PTHR34043:SF3">
    <property type="entry name" value="ALPHA_BETA-HYDROLASES SUPERFAMILY PROTEIN"/>
    <property type="match status" value="1"/>
</dbReference>
<keyword evidence="6" id="KW-0378">Hydrolase</keyword>
<dbReference type="Proteomes" id="UP000027451">
    <property type="component" value="Unassembled WGS sequence"/>
</dbReference>
<evidence type="ECO:0000256" key="8">
    <source>
        <dbReference type="SAM" id="MobiDB-lite"/>
    </source>
</evidence>
<dbReference type="EC" id="3.1.1.3" evidence="3"/>
<evidence type="ECO:0000313" key="10">
    <source>
        <dbReference type="EMBL" id="KDR33219.1"/>
    </source>
</evidence>
<keyword evidence="7" id="KW-0443">Lipid metabolism</keyword>